<feature type="transmembrane region" description="Helical" evidence="10">
    <location>
        <begin position="78"/>
        <end position="94"/>
    </location>
</feature>
<evidence type="ECO:0000256" key="5">
    <source>
        <dbReference type="ARBA" id="ARBA00022840"/>
    </source>
</evidence>
<feature type="transmembrane region" description="Helical" evidence="10">
    <location>
        <begin position="373"/>
        <end position="393"/>
    </location>
</feature>
<dbReference type="AlphaFoldDB" id="A0AAJ0G3R5"/>
<dbReference type="InterPro" id="IPR027417">
    <property type="entry name" value="P-loop_NTPase"/>
</dbReference>
<feature type="compositionally biased region" description="Polar residues" evidence="9">
    <location>
        <begin position="175"/>
        <end position="184"/>
    </location>
</feature>
<feature type="domain" description="ABC transmembrane type-1" evidence="12">
    <location>
        <begin position="260"/>
        <end position="542"/>
    </location>
</feature>
<feature type="transmembrane region" description="Helical" evidence="10">
    <location>
        <begin position="399"/>
        <end position="420"/>
    </location>
</feature>
<feature type="transmembrane region" description="Helical" evidence="10">
    <location>
        <begin position="296"/>
        <end position="316"/>
    </location>
</feature>
<feature type="compositionally biased region" description="Acidic residues" evidence="9">
    <location>
        <begin position="204"/>
        <end position="217"/>
    </location>
</feature>
<evidence type="ECO:0000313" key="13">
    <source>
        <dbReference type="EMBL" id="KAK2616178.1"/>
    </source>
</evidence>
<evidence type="ECO:0000256" key="2">
    <source>
        <dbReference type="ARBA" id="ARBA00022448"/>
    </source>
</evidence>
<evidence type="ECO:0000256" key="3">
    <source>
        <dbReference type="ARBA" id="ARBA00022692"/>
    </source>
</evidence>
<feature type="transmembrane region" description="Helical" evidence="10">
    <location>
        <begin position="12"/>
        <end position="31"/>
    </location>
</feature>
<evidence type="ECO:0000256" key="9">
    <source>
        <dbReference type="SAM" id="MobiDB-lite"/>
    </source>
</evidence>
<keyword evidence="4" id="KW-0547">Nucleotide-binding</keyword>
<dbReference type="Pfam" id="PF00005">
    <property type="entry name" value="ABC_tran"/>
    <property type="match status" value="1"/>
</dbReference>
<dbReference type="PANTHER" id="PTHR24221:SF503">
    <property type="entry name" value="MITOCHONDRIAL POTASSIUM CHANNEL ATP-BINDING SUBUNIT"/>
    <property type="match status" value="1"/>
</dbReference>
<dbReference type="InterPro" id="IPR003439">
    <property type="entry name" value="ABC_transporter-like_ATP-bd"/>
</dbReference>
<dbReference type="InterPro" id="IPR003593">
    <property type="entry name" value="AAA+_ATPase"/>
</dbReference>
<comment type="caution">
    <text evidence="13">The sequence shown here is derived from an EMBL/GenBank/DDBJ whole genome shotgun (WGS) entry which is preliminary data.</text>
</comment>
<keyword evidence="7 10" id="KW-0472">Membrane</keyword>
<dbReference type="FunFam" id="3.40.50.300:FF:000287">
    <property type="entry name" value="Multidrug ABC transporter ATP-binding protein"/>
    <property type="match status" value="1"/>
</dbReference>
<keyword evidence="5" id="KW-0067">ATP-binding</keyword>
<dbReference type="Pfam" id="PF00664">
    <property type="entry name" value="ABC_membrane"/>
    <property type="match status" value="1"/>
</dbReference>
<dbReference type="EMBL" id="JASWJB010000008">
    <property type="protein sequence ID" value="KAK2616178.1"/>
    <property type="molecule type" value="Genomic_DNA"/>
</dbReference>
<dbReference type="SMART" id="SM00382">
    <property type="entry name" value="AAA"/>
    <property type="match status" value="1"/>
</dbReference>
<keyword evidence="14" id="KW-1185">Reference proteome</keyword>
<keyword evidence="2" id="KW-0813">Transport</keyword>
<dbReference type="PROSITE" id="PS50929">
    <property type="entry name" value="ABC_TM1F"/>
    <property type="match status" value="1"/>
</dbReference>
<evidence type="ECO:0000256" key="7">
    <source>
        <dbReference type="ARBA" id="ARBA00023136"/>
    </source>
</evidence>
<dbReference type="Gene3D" id="3.40.50.300">
    <property type="entry name" value="P-loop containing nucleotide triphosphate hydrolases"/>
    <property type="match status" value="1"/>
</dbReference>
<proteinExistence type="inferred from homology"/>
<dbReference type="GO" id="GO:0005524">
    <property type="term" value="F:ATP binding"/>
    <property type="evidence" value="ECO:0007669"/>
    <property type="project" value="UniProtKB-KW"/>
</dbReference>
<dbReference type="SUPFAM" id="SSF52540">
    <property type="entry name" value="P-loop containing nucleoside triphosphate hydrolases"/>
    <property type="match status" value="1"/>
</dbReference>
<keyword evidence="6 10" id="KW-1133">Transmembrane helix</keyword>
<comment type="similarity">
    <text evidence="8">Belongs to the ABC transporter superfamily. ABCB family. Heavy Metal importer (TC 3.A.1.210) subfamily.</text>
</comment>
<dbReference type="InterPro" id="IPR011527">
    <property type="entry name" value="ABC1_TM_dom"/>
</dbReference>
<evidence type="ECO:0000256" key="1">
    <source>
        <dbReference type="ARBA" id="ARBA00004141"/>
    </source>
</evidence>
<dbReference type="GO" id="GO:0140359">
    <property type="term" value="F:ABC-type transporter activity"/>
    <property type="evidence" value="ECO:0007669"/>
    <property type="project" value="InterPro"/>
</dbReference>
<dbReference type="Proteomes" id="UP001251528">
    <property type="component" value="Unassembled WGS sequence"/>
</dbReference>
<feature type="transmembrane region" description="Helical" evidence="10">
    <location>
        <begin position="43"/>
        <end position="66"/>
    </location>
</feature>
<protein>
    <recommendedName>
        <fullName evidence="15">Abc transporter</fullName>
    </recommendedName>
</protein>
<evidence type="ECO:0000259" key="12">
    <source>
        <dbReference type="PROSITE" id="PS50929"/>
    </source>
</evidence>
<dbReference type="SUPFAM" id="SSF90123">
    <property type="entry name" value="ABC transporter transmembrane region"/>
    <property type="match status" value="1"/>
</dbReference>
<dbReference type="PANTHER" id="PTHR24221">
    <property type="entry name" value="ATP-BINDING CASSETTE SUB-FAMILY B"/>
    <property type="match status" value="1"/>
</dbReference>
<reference evidence="13" key="1">
    <citation type="submission" date="2023-06" db="EMBL/GenBank/DDBJ databases">
        <title>Conoideocrella luteorostrata (Hypocreales: Clavicipitaceae), a potential biocontrol fungus for elongate hemlock scale in United States Christmas tree production areas.</title>
        <authorList>
            <person name="Barrett H."/>
            <person name="Lovett B."/>
            <person name="Macias A.M."/>
            <person name="Stajich J.E."/>
            <person name="Kasson M.T."/>
        </authorList>
    </citation>
    <scope>NUCLEOTIDE SEQUENCE</scope>
    <source>
        <strain evidence="13">ARSEF 14590</strain>
    </source>
</reference>
<dbReference type="InterPro" id="IPR039421">
    <property type="entry name" value="Type_1_exporter"/>
</dbReference>
<feature type="transmembrane region" description="Helical" evidence="10">
    <location>
        <begin position="256"/>
        <end position="276"/>
    </location>
</feature>
<dbReference type="Gene3D" id="1.20.1560.10">
    <property type="entry name" value="ABC transporter type 1, transmembrane domain"/>
    <property type="match status" value="1"/>
</dbReference>
<evidence type="ECO:0000313" key="14">
    <source>
        <dbReference type="Proteomes" id="UP001251528"/>
    </source>
</evidence>
<dbReference type="GO" id="GO:0016020">
    <property type="term" value="C:membrane"/>
    <property type="evidence" value="ECO:0007669"/>
    <property type="project" value="UniProtKB-SubCell"/>
</dbReference>
<feature type="transmembrane region" description="Helical" evidence="10">
    <location>
        <begin position="106"/>
        <end position="127"/>
    </location>
</feature>
<keyword evidence="3 10" id="KW-0812">Transmembrane</keyword>
<evidence type="ECO:0000256" key="8">
    <source>
        <dbReference type="ARBA" id="ARBA00024363"/>
    </source>
</evidence>
<comment type="subcellular location">
    <subcellularLocation>
        <location evidence="1">Membrane</location>
        <topology evidence="1">Multi-pass membrane protein</topology>
    </subcellularLocation>
</comment>
<evidence type="ECO:0008006" key="15">
    <source>
        <dbReference type="Google" id="ProtNLM"/>
    </source>
</evidence>
<evidence type="ECO:0000256" key="6">
    <source>
        <dbReference type="ARBA" id="ARBA00022989"/>
    </source>
</evidence>
<feature type="transmembrane region" description="Helical" evidence="10">
    <location>
        <begin position="485"/>
        <end position="504"/>
    </location>
</feature>
<organism evidence="13 14">
    <name type="scientific">Conoideocrella luteorostrata</name>
    <dbReference type="NCBI Taxonomy" id="1105319"/>
    <lineage>
        <taxon>Eukaryota</taxon>
        <taxon>Fungi</taxon>
        <taxon>Dikarya</taxon>
        <taxon>Ascomycota</taxon>
        <taxon>Pezizomycotina</taxon>
        <taxon>Sordariomycetes</taxon>
        <taxon>Hypocreomycetidae</taxon>
        <taxon>Hypocreales</taxon>
        <taxon>Clavicipitaceae</taxon>
        <taxon>Conoideocrella</taxon>
    </lineage>
</organism>
<evidence type="ECO:0000256" key="4">
    <source>
        <dbReference type="ARBA" id="ARBA00022741"/>
    </source>
</evidence>
<name>A0AAJ0G3R5_9HYPO</name>
<feature type="domain" description="ABC transporter" evidence="11">
    <location>
        <begin position="576"/>
        <end position="810"/>
    </location>
</feature>
<evidence type="ECO:0000259" key="11">
    <source>
        <dbReference type="PROSITE" id="PS50893"/>
    </source>
</evidence>
<dbReference type="CDD" id="cd18583">
    <property type="entry name" value="ABC_6TM_HMT1"/>
    <property type="match status" value="1"/>
</dbReference>
<accession>A0AAJ0G3R5</accession>
<feature type="region of interest" description="Disordered" evidence="9">
    <location>
        <begin position="164"/>
        <end position="223"/>
    </location>
</feature>
<dbReference type="InterPro" id="IPR036640">
    <property type="entry name" value="ABC1_TM_sf"/>
</dbReference>
<dbReference type="PROSITE" id="PS50893">
    <property type="entry name" value="ABC_TRANSPORTER_2"/>
    <property type="match status" value="1"/>
</dbReference>
<sequence length="824" mass="91947">MAAPLTSRNYYVASTIIGLFFIFFSFITNYGRKKPHPGSFSKSLLRIAVITTLSLTYVSEVVFVLLRQNDLNVEVLDHVISATFFALAWIATLARQRLLVMEIVGLSVIALAFGLSHLVLVVLGHGLALQDKAIVGLQAGRWLVTAGICIDSVVSYLIKPRQRGQDGESAPLLSGTASDSVSGSTTYDTEQDDTQQDADRSFDSDSDGESDDEDDDGAKDSHSRRLRKSGSWLVYLRNFKVFMPYLVPRKDHKVQLCIGLCISVLVLQRLLTILIPQQLGIVTDKLITGSLPYKDMTIYFVMIFVGGGGSSVLAMTEELAKIPIEQFSYRQLTNAAFNHVMALTMEFHSDKDSAEIMKAVEQGEALNNILQTAILEMLPTVMDMFLAFVTLYVKFNSSVALSMLSASLAYLAAEVVVSSWNIENRRLLTKTERKQSRVMHQAVQGWQTVSAFNMFSYENFRFGSAVERRLTAERNWKVRDQLTDGLLEIIPPVTFYLLALLVMHEIYVGRSSVGDFVFLIQYWDALFWPLKFLSHEYRYVMRDLIDAERLLDLLSTEPTIKDKEDAIDLVNIEGRVEFQDVGFTYDQKREAIHNVNISAEPGETIAFVGATGAGKSTLAKLLMRYYDVTSGSIRVDGHDIRDVTQGSLRDVLGVVPQDPLLFNASILENLRYAKLSASDEEIYDACRGAAIHDKIAAFPEGYHTKVGEQGIKLSGGEVQRLAIARVFLKNPPILLFDEATSAVDTETEAVIQGALKRLSYKRTTFVIAHRLSTVIRANQILVVDSGTILERGTHDELLRSGSKYANLWLKQLGEDFPERPSLEL</sequence>
<gene>
    <name evidence="13" type="ORF">QQS21_000810</name>
</gene>
<evidence type="ECO:0000256" key="10">
    <source>
        <dbReference type="SAM" id="Phobius"/>
    </source>
</evidence>
<dbReference type="GO" id="GO:0016887">
    <property type="term" value="F:ATP hydrolysis activity"/>
    <property type="evidence" value="ECO:0007669"/>
    <property type="project" value="InterPro"/>
</dbReference>